<evidence type="ECO:0000256" key="1">
    <source>
        <dbReference type="SAM" id="MobiDB-lite"/>
    </source>
</evidence>
<keyword evidence="3" id="KW-1185">Reference proteome</keyword>
<accession>A0A1I1H4U9</accession>
<dbReference type="Proteomes" id="UP000199058">
    <property type="component" value="Unassembled WGS sequence"/>
</dbReference>
<gene>
    <name evidence="2" type="ORF">SAMN05660443_1787</name>
</gene>
<evidence type="ECO:0000313" key="3">
    <source>
        <dbReference type="Proteomes" id="UP000199058"/>
    </source>
</evidence>
<dbReference type="PIRSF" id="PIRSF028301">
    <property type="entry name" value="UCP028301"/>
    <property type="match status" value="1"/>
</dbReference>
<dbReference type="InterPro" id="IPR008312">
    <property type="entry name" value="T6SS_TssB1"/>
</dbReference>
<proteinExistence type="predicted"/>
<dbReference type="AlphaFoldDB" id="A0A1I1H4U9"/>
<dbReference type="PANTHER" id="PTHR35850">
    <property type="entry name" value="CYTOPLASMIC PROTEIN-RELATED"/>
    <property type="match status" value="1"/>
</dbReference>
<dbReference type="EMBL" id="FOLH01000003">
    <property type="protein sequence ID" value="SFC18582.1"/>
    <property type="molecule type" value="Genomic_DNA"/>
</dbReference>
<organism evidence="2 3">
    <name type="scientific">Marinospirillum celere</name>
    <dbReference type="NCBI Taxonomy" id="1122252"/>
    <lineage>
        <taxon>Bacteria</taxon>
        <taxon>Pseudomonadati</taxon>
        <taxon>Pseudomonadota</taxon>
        <taxon>Gammaproteobacteria</taxon>
        <taxon>Oceanospirillales</taxon>
        <taxon>Oceanospirillaceae</taxon>
        <taxon>Marinospirillum</taxon>
    </lineage>
</organism>
<dbReference type="NCBIfam" id="TIGR03358">
    <property type="entry name" value="VI_chp_5"/>
    <property type="match status" value="1"/>
</dbReference>
<dbReference type="RefSeq" id="WP_091962239.1">
    <property type="nucleotide sequence ID" value="NZ_FOLH01000003.1"/>
</dbReference>
<reference evidence="2 3" key="1">
    <citation type="submission" date="2016-10" db="EMBL/GenBank/DDBJ databases">
        <authorList>
            <person name="de Groot N.N."/>
        </authorList>
    </citation>
    <scope>NUCLEOTIDE SEQUENCE [LARGE SCALE GENOMIC DNA]</scope>
    <source>
        <strain evidence="2 3">DSM 18438</strain>
    </source>
</reference>
<dbReference type="Pfam" id="PF05591">
    <property type="entry name" value="T6SS_VipA"/>
    <property type="match status" value="1"/>
</dbReference>
<feature type="region of interest" description="Disordered" evidence="1">
    <location>
        <begin position="156"/>
        <end position="178"/>
    </location>
</feature>
<protein>
    <submittedName>
        <fullName evidence="2">Type VI secretion system protein ImpB</fullName>
    </submittedName>
</protein>
<evidence type="ECO:0000313" key="2">
    <source>
        <dbReference type="EMBL" id="SFC18582.1"/>
    </source>
</evidence>
<dbReference type="OrthoDB" id="9789942at2"/>
<dbReference type="PANTHER" id="PTHR35850:SF2">
    <property type="entry name" value="TYPE VI SECRETION SYSTEM CONTRACTILE SHEATH SMALL SUBUNIT"/>
    <property type="match status" value="1"/>
</dbReference>
<dbReference type="STRING" id="1122252.SAMN05660443_1787"/>
<sequence>MASKNQGTSVAPKERINISYRPATGDAKTQVELPFKVLILGEFRTGDDPQPIQERLSQNINRQNFDEVMASQGLQLNFSIPNYLNEAEEELSIELAPQSLKDLEPDQLAQSIPELQKTLELREALKALKGPLGNTPTMRKTIQVMLEDATQRKKLMKELGLDAAPSGKKADSASNEQE</sequence>
<name>A0A1I1H4U9_9GAMM</name>